<organism evidence="1 2">
    <name type="scientific">Datura stramonium</name>
    <name type="common">Jimsonweed</name>
    <name type="synonym">Common thornapple</name>
    <dbReference type="NCBI Taxonomy" id="4076"/>
    <lineage>
        <taxon>Eukaryota</taxon>
        <taxon>Viridiplantae</taxon>
        <taxon>Streptophyta</taxon>
        <taxon>Embryophyta</taxon>
        <taxon>Tracheophyta</taxon>
        <taxon>Spermatophyta</taxon>
        <taxon>Magnoliopsida</taxon>
        <taxon>eudicotyledons</taxon>
        <taxon>Gunneridae</taxon>
        <taxon>Pentapetalae</taxon>
        <taxon>asterids</taxon>
        <taxon>lamiids</taxon>
        <taxon>Solanales</taxon>
        <taxon>Solanaceae</taxon>
        <taxon>Solanoideae</taxon>
        <taxon>Datureae</taxon>
        <taxon>Datura</taxon>
    </lineage>
</organism>
<protein>
    <submittedName>
        <fullName evidence="1">Uncharacterized protein</fullName>
    </submittedName>
</protein>
<dbReference type="Proteomes" id="UP000823775">
    <property type="component" value="Unassembled WGS sequence"/>
</dbReference>
<sequence length="151" mass="18003">METYYNQESGPLKWRLDLRSTLSRWTSLISMTNSKFVIGSLSQCLWTPTSRNWCGNFYEVRKCITPEDINSIYWADAYEVRKCITPEDINSIYWADTVRLSLENLRKLADKENQFAWVANIIAKCQSQWEEFKGEIHRHDLIFEAKMWLYL</sequence>
<name>A0ABS8RNL4_DATST</name>
<feature type="non-terminal residue" evidence="1">
    <location>
        <position position="151"/>
    </location>
</feature>
<evidence type="ECO:0000313" key="2">
    <source>
        <dbReference type="Proteomes" id="UP000823775"/>
    </source>
</evidence>
<accession>A0ABS8RNL4</accession>
<proteinExistence type="predicted"/>
<comment type="caution">
    <text evidence="1">The sequence shown here is derived from an EMBL/GenBank/DDBJ whole genome shotgun (WGS) entry which is preliminary data.</text>
</comment>
<gene>
    <name evidence="1" type="ORF">HAX54_041121</name>
</gene>
<evidence type="ECO:0000313" key="1">
    <source>
        <dbReference type="EMBL" id="MCD7448386.1"/>
    </source>
</evidence>
<reference evidence="1 2" key="1">
    <citation type="journal article" date="2021" name="BMC Genomics">
        <title>Datura genome reveals duplications of psychoactive alkaloid biosynthetic genes and high mutation rate following tissue culture.</title>
        <authorList>
            <person name="Rajewski A."/>
            <person name="Carter-House D."/>
            <person name="Stajich J."/>
            <person name="Litt A."/>
        </authorList>
    </citation>
    <scope>NUCLEOTIDE SEQUENCE [LARGE SCALE GENOMIC DNA]</scope>
    <source>
        <strain evidence="1">AR-01</strain>
    </source>
</reference>
<dbReference type="EMBL" id="JACEIK010000059">
    <property type="protein sequence ID" value="MCD7448386.1"/>
    <property type="molecule type" value="Genomic_DNA"/>
</dbReference>
<keyword evidence="2" id="KW-1185">Reference proteome</keyword>